<protein>
    <submittedName>
        <fullName evidence="1">Uncharacterized protein</fullName>
    </submittedName>
</protein>
<sequence length="286" mass="30490">MAAPTVLPTELPSGWAPVEQTTGVRLSGLAAGVYPGRREIAYTPHQKRIAQDLMLAFGMGDAGSAADTWRGHSFLRMTEDLITARKEPLPDLDHVLLAFQTPDLHVGEAVGCYLTELCPGHPQSLGVSEQGAGAPFTALKVADALVRGGVLNRGLLFVLDQTTPLQEPGTAPDIHRDAAVMIDLGGEGDAELVEYSHERTDRPALTLTEVRDRHRGVPVVVGTALAGCLPLKDLLSVSVAPADYAVTSVWFALAAMWPLKGPVLLADYDRYAGGLYTARLNPVVRS</sequence>
<dbReference type="InterPro" id="IPR016039">
    <property type="entry name" value="Thiolase-like"/>
</dbReference>
<dbReference type="EMBL" id="SOCP01000003">
    <property type="protein sequence ID" value="TDV54820.1"/>
    <property type="molecule type" value="Genomic_DNA"/>
</dbReference>
<dbReference type="GO" id="GO:0016746">
    <property type="term" value="F:acyltransferase activity"/>
    <property type="evidence" value="ECO:0007669"/>
    <property type="project" value="InterPro"/>
</dbReference>
<dbReference type="OrthoDB" id="3368027at2"/>
<dbReference type="SUPFAM" id="SSF53901">
    <property type="entry name" value="Thiolase-like"/>
    <property type="match status" value="1"/>
</dbReference>
<evidence type="ECO:0000313" key="2">
    <source>
        <dbReference type="Proteomes" id="UP000294927"/>
    </source>
</evidence>
<dbReference type="Proteomes" id="UP000294927">
    <property type="component" value="Unassembled WGS sequence"/>
</dbReference>
<name>A0A4R7VXG6_9PSEU</name>
<keyword evidence="2" id="KW-1185">Reference proteome</keyword>
<gene>
    <name evidence="1" type="ORF">CLV71_10360</name>
</gene>
<organism evidence="1 2">
    <name type="scientific">Actinophytocola oryzae</name>
    <dbReference type="NCBI Taxonomy" id="502181"/>
    <lineage>
        <taxon>Bacteria</taxon>
        <taxon>Bacillati</taxon>
        <taxon>Actinomycetota</taxon>
        <taxon>Actinomycetes</taxon>
        <taxon>Pseudonocardiales</taxon>
        <taxon>Pseudonocardiaceae</taxon>
    </lineage>
</organism>
<dbReference type="AlphaFoldDB" id="A0A4R7VXG6"/>
<reference evidence="1 2" key="1">
    <citation type="submission" date="2019-03" db="EMBL/GenBank/DDBJ databases">
        <title>Genomic Encyclopedia of Archaeal and Bacterial Type Strains, Phase II (KMG-II): from individual species to whole genera.</title>
        <authorList>
            <person name="Goeker M."/>
        </authorList>
    </citation>
    <scope>NUCLEOTIDE SEQUENCE [LARGE SCALE GENOMIC DNA]</scope>
    <source>
        <strain evidence="1 2">DSM 45499</strain>
    </source>
</reference>
<dbReference type="RefSeq" id="WP_133901966.1">
    <property type="nucleotide sequence ID" value="NZ_SOCP01000003.1"/>
</dbReference>
<proteinExistence type="predicted"/>
<comment type="caution">
    <text evidence="1">The sequence shown here is derived from an EMBL/GenBank/DDBJ whole genome shotgun (WGS) entry which is preliminary data.</text>
</comment>
<evidence type="ECO:0000313" key="1">
    <source>
        <dbReference type="EMBL" id="TDV54820.1"/>
    </source>
</evidence>
<accession>A0A4R7VXG6</accession>